<dbReference type="PANTHER" id="PTHR43155:SF2">
    <property type="entry name" value="CYCLIC DI-GMP PHOSPHODIESTERASE PA4108"/>
    <property type="match status" value="1"/>
</dbReference>
<dbReference type="Pfam" id="PF13487">
    <property type="entry name" value="HD_5"/>
    <property type="match status" value="1"/>
</dbReference>
<dbReference type="InterPro" id="IPR003018">
    <property type="entry name" value="GAF"/>
</dbReference>
<dbReference type="Gene3D" id="3.30.450.40">
    <property type="match status" value="1"/>
</dbReference>
<dbReference type="PROSITE" id="PS51832">
    <property type="entry name" value="HD_GYP"/>
    <property type="match status" value="1"/>
</dbReference>
<dbReference type="SUPFAM" id="SSF109604">
    <property type="entry name" value="HD-domain/PDEase-like"/>
    <property type="match status" value="1"/>
</dbReference>
<keyword evidence="2" id="KW-0378">Hydrolase</keyword>
<dbReference type="CDD" id="cd00077">
    <property type="entry name" value="HDc"/>
    <property type="match status" value="1"/>
</dbReference>
<evidence type="ECO:0000313" key="2">
    <source>
        <dbReference type="EMBL" id="CRH05521.1"/>
    </source>
</evidence>
<dbReference type="InterPro" id="IPR029016">
    <property type="entry name" value="GAF-like_dom_sf"/>
</dbReference>
<dbReference type="Pfam" id="PF01590">
    <property type="entry name" value="GAF"/>
    <property type="match status" value="1"/>
</dbReference>
<dbReference type="GO" id="GO:0008081">
    <property type="term" value="F:phosphoric diester hydrolase activity"/>
    <property type="evidence" value="ECO:0007669"/>
    <property type="project" value="UniProtKB-ARBA"/>
</dbReference>
<sequence length="544" mass="60452">MSEQQPDTGFVQRIAKLNEIGIALSSEKDTGTLLEKILLGAKDLTNADAGTLYSATEGKDALKFEIIRTDSLGIAMGGTTGVNIPFPNLPLYKNGEPNLQMIAAYAALEGETVNVPDAYEAEGFDFSGTRAFDQNTGYRSTSFLTVPLKNHEGELIGVLQLINAKKRDSDDIIPFDTESQQLAESLASQAAVALTNQKLISDLKALFEAFIQSIANAIDDKSPYTGGHCYRVPVIAEMLGKAASDYDQGELSEWGLNDDGLYELKIAAWLHDCGKVTTPTEVVDKGTKLETIFDRVHLVDTRFEVVKRDAEIKLLKSKMEAMESGNAHIIPDLEEEYKNTITQLDDDREFIRTANVGGEFMAEEHQQRVKDMAKRTWINPKGVPEPFLSENEIYNLNIPRGTITPEERDIINHHVTATIKMLSAIPFPKHLRAVPEIAGNHHETLVGTGYPNKLTKDQMSVQARIMAIADVFEALTARDRPYKDGKTLSQALKILGFMKKDQHIDAELFKIFIDKKIYLAYAEQYLDPKQIDDVDHSKIPGYEA</sequence>
<feature type="domain" description="HD-GYP" evidence="1">
    <location>
        <begin position="315"/>
        <end position="527"/>
    </location>
</feature>
<dbReference type="InterPro" id="IPR037522">
    <property type="entry name" value="HD_GYP_dom"/>
</dbReference>
<organism evidence="2">
    <name type="scientific">Magnetococcus massalia (strain MO-1)</name>
    <dbReference type="NCBI Taxonomy" id="451514"/>
    <lineage>
        <taxon>Bacteria</taxon>
        <taxon>Pseudomonadati</taxon>
        <taxon>Pseudomonadota</taxon>
        <taxon>Magnetococcia</taxon>
        <taxon>Magnetococcales</taxon>
        <taxon>Magnetococcaceae</taxon>
        <taxon>Magnetococcus</taxon>
    </lineage>
</organism>
<dbReference type="Gene3D" id="1.10.3210.10">
    <property type="entry name" value="Hypothetical protein af1432"/>
    <property type="match status" value="2"/>
</dbReference>
<dbReference type="EMBL" id="LO017727">
    <property type="protein sequence ID" value="CRH05521.1"/>
    <property type="molecule type" value="Genomic_DNA"/>
</dbReference>
<dbReference type="SUPFAM" id="SSF55781">
    <property type="entry name" value="GAF domain-like"/>
    <property type="match status" value="1"/>
</dbReference>
<accession>A0A1S7LI14</accession>
<dbReference type="SMART" id="SM00471">
    <property type="entry name" value="HDc"/>
    <property type="match status" value="1"/>
</dbReference>
<protein>
    <submittedName>
        <fullName evidence="2">Metal dependent phosphohydrolase</fullName>
    </submittedName>
</protein>
<proteinExistence type="predicted"/>
<reference evidence="2" key="1">
    <citation type="submission" date="2015-04" db="EMBL/GenBank/DDBJ databases">
        <authorList>
            <person name="Syromyatnikov M.Y."/>
            <person name="Popov V.N."/>
        </authorList>
    </citation>
    <scope>NUCLEOTIDE SEQUENCE</scope>
    <source>
        <strain evidence="2">MO-1</strain>
    </source>
</reference>
<dbReference type="InterPro" id="IPR003607">
    <property type="entry name" value="HD/PDEase_dom"/>
</dbReference>
<name>A0A1S7LI14_MAGMO</name>
<gene>
    <name evidence="2" type="ORF">MAGMO_1331</name>
</gene>
<evidence type="ECO:0000259" key="1">
    <source>
        <dbReference type="PROSITE" id="PS51832"/>
    </source>
</evidence>
<dbReference type="SMART" id="SM00065">
    <property type="entry name" value="GAF"/>
    <property type="match status" value="1"/>
</dbReference>
<dbReference type="AlphaFoldDB" id="A0A1S7LI14"/>
<dbReference type="PANTHER" id="PTHR43155">
    <property type="entry name" value="CYCLIC DI-GMP PHOSPHODIESTERASE PA4108-RELATED"/>
    <property type="match status" value="1"/>
</dbReference>